<feature type="region of interest" description="Disordered" evidence="1">
    <location>
        <begin position="1"/>
        <end position="21"/>
    </location>
</feature>
<keyword evidence="3" id="KW-1185">Reference proteome</keyword>
<comment type="caution">
    <text evidence="2">The sequence shown here is derived from an EMBL/GenBank/DDBJ whole genome shotgun (WGS) entry which is preliminary data.</text>
</comment>
<dbReference type="Proteomes" id="UP000748025">
    <property type="component" value="Unassembled WGS sequence"/>
</dbReference>
<evidence type="ECO:0000313" key="3">
    <source>
        <dbReference type="Proteomes" id="UP000748025"/>
    </source>
</evidence>
<accession>A0A9P7N451</accession>
<feature type="compositionally biased region" description="Polar residues" evidence="1">
    <location>
        <begin position="10"/>
        <end position="21"/>
    </location>
</feature>
<proteinExistence type="predicted"/>
<evidence type="ECO:0000256" key="1">
    <source>
        <dbReference type="SAM" id="MobiDB-lite"/>
    </source>
</evidence>
<protein>
    <submittedName>
        <fullName evidence="2">Uncharacterized protein</fullName>
    </submittedName>
</protein>
<name>A0A9P7N451_9HYPO</name>
<evidence type="ECO:0000313" key="2">
    <source>
        <dbReference type="EMBL" id="KAG5992044.1"/>
    </source>
</evidence>
<dbReference type="EMBL" id="SRPW01002556">
    <property type="protein sequence ID" value="KAG5992044.1"/>
    <property type="molecule type" value="Genomic_DNA"/>
</dbReference>
<reference evidence="2" key="1">
    <citation type="journal article" date="2020" name="bioRxiv">
        <title>Whole genome comparisons of ergot fungi reveals the divergence and evolution of species within the genus Claviceps are the result of varying mechanisms driving genome evolution and host range expansion.</title>
        <authorList>
            <person name="Wyka S.A."/>
            <person name="Mondo S.J."/>
            <person name="Liu M."/>
            <person name="Dettman J."/>
            <person name="Nalam V."/>
            <person name="Broders K.D."/>
        </authorList>
    </citation>
    <scope>NUCLEOTIDE SEQUENCE</scope>
    <source>
        <strain evidence="2">CCC 602</strain>
    </source>
</reference>
<sequence length="59" mass="6215">PSRTSEHRPNGSTGNIDAKQCTSLISPKVGAENAETLAPVAHSLEARLLEMLVAAETDE</sequence>
<organism evidence="2 3">
    <name type="scientific">Claviceps pusilla</name>
    <dbReference type="NCBI Taxonomy" id="123648"/>
    <lineage>
        <taxon>Eukaryota</taxon>
        <taxon>Fungi</taxon>
        <taxon>Dikarya</taxon>
        <taxon>Ascomycota</taxon>
        <taxon>Pezizomycotina</taxon>
        <taxon>Sordariomycetes</taxon>
        <taxon>Hypocreomycetidae</taxon>
        <taxon>Hypocreales</taxon>
        <taxon>Clavicipitaceae</taxon>
        <taxon>Claviceps</taxon>
    </lineage>
</organism>
<feature type="non-terminal residue" evidence="2">
    <location>
        <position position="1"/>
    </location>
</feature>
<gene>
    <name evidence="2" type="ORF">E4U43_003866</name>
</gene>
<dbReference type="AlphaFoldDB" id="A0A9P7N451"/>